<protein>
    <submittedName>
        <fullName evidence="2">NADPH-dependent FMN reductase</fullName>
        <ecNumber evidence="2">1.-.-.-</ecNumber>
    </submittedName>
</protein>
<evidence type="ECO:0000313" key="2">
    <source>
        <dbReference type="EMBL" id="XDQ26991.1"/>
    </source>
</evidence>
<proteinExistence type="predicted"/>
<organism evidence="2">
    <name type="scientific">Streptomyces sp. R21</name>
    <dbReference type="NCBI Taxonomy" id="3238627"/>
    <lineage>
        <taxon>Bacteria</taxon>
        <taxon>Bacillati</taxon>
        <taxon>Actinomycetota</taxon>
        <taxon>Actinomycetes</taxon>
        <taxon>Kitasatosporales</taxon>
        <taxon>Streptomycetaceae</taxon>
        <taxon>Streptomyces</taxon>
    </lineage>
</organism>
<dbReference type="InterPro" id="IPR029039">
    <property type="entry name" value="Flavoprotein-like_sf"/>
</dbReference>
<dbReference type="PANTHER" id="PTHR30543:SF21">
    <property type="entry name" value="NAD(P)H-DEPENDENT FMN REDUCTASE LOT6"/>
    <property type="match status" value="1"/>
</dbReference>
<dbReference type="GO" id="GO:0010181">
    <property type="term" value="F:FMN binding"/>
    <property type="evidence" value="ECO:0007669"/>
    <property type="project" value="TreeGrafter"/>
</dbReference>
<dbReference type="InterPro" id="IPR005025">
    <property type="entry name" value="FMN_Rdtase-like_dom"/>
</dbReference>
<evidence type="ECO:0000259" key="1">
    <source>
        <dbReference type="Pfam" id="PF03358"/>
    </source>
</evidence>
<dbReference type="Pfam" id="PF03358">
    <property type="entry name" value="FMN_red"/>
    <property type="match status" value="1"/>
</dbReference>
<reference evidence="2" key="1">
    <citation type="submission" date="2024-07" db="EMBL/GenBank/DDBJ databases">
        <authorList>
            <person name="Yu S.T."/>
        </authorList>
    </citation>
    <scope>NUCLEOTIDE SEQUENCE</scope>
    <source>
        <strain evidence="2">R21</strain>
    </source>
</reference>
<dbReference type="EMBL" id="CP163435">
    <property type="protein sequence ID" value="XDQ26991.1"/>
    <property type="molecule type" value="Genomic_DNA"/>
</dbReference>
<dbReference type="AlphaFoldDB" id="A0AB39PAY6"/>
<sequence>MTRIGIIVGSTRPGRRGRAVAEWVASVAAQEQPSVDFEIVDLADFALPLLDEEQPALFGRYGNAHTVRWAEAIARYDGFVFVTPEYNHSITGALKNALDFLYAEWNNKAAGFVGYGLHGGTRAVEHLRLILAELKVATVRTQVGLSLHHDFTFSAPTEPGEFTPGPHQQRTLTALLDDVVVWSRALQPVREGVLA</sequence>
<dbReference type="InterPro" id="IPR050712">
    <property type="entry name" value="NAD(P)H-dep_reductase"/>
</dbReference>
<gene>
    <name evidence="2" type="ORF">AB5J56_20775</name>
</gene>
<feature type="domain" description="NADPH-dependent FMN reductase-like" evidence="1">
    <location>
        <begin position="2"/>
        <end position="147"/>
    </location>
</feature>
<dbReference type="GO" id="GO:0016491">
    <property type="term" value="F:oxidoreductase activity"/>
    <property type="evidence" value="ECO:0007669"/>
    <property type="project" value="UniProtKB-KW"/>
</dbReference>
<keyword evidence="2" id="KW-0560">Oxidoreductase</keyword>
<dbReference type="SUPFAM" id="SSF52218">
    <property type="entry name" value="Flavoproteins"/>
    <property type="match status" value="1"/>
</dbReference>
<dbReference type="Gene3D" id="3.40.50.360">
    <property type="match status" value="1"/>
</dbReference>
<dbReference type="EC" id="1.-.-.-" evidence="2"/>
<name>A0AB39PAY6_9ACTN</name>
<dbReference type="PANTHER" id="PTHR30543">
    <property type="entry name" value="CHROMATE REDUCTASE"/>
    <property type="match status" value="1"/>
</dbReference>
<accession>A0AB39PAY6</accession>
<dbReference type="RefSeq" id="WP_369234235.1">
    <property type="nucleotide sequence ID" value="NZ_CP163435.1"/>
</dbReference>
<dbReference type="GO" id="GO:0005829">
    <property type="term" value="C:cytosol"/>
    <property type="evidence" value="ECO:0007669"/>
    <property type="project" value="TreeGrafter"/>
</dbReference>